<gene>
    <name evidence="1" type="ORF">PG994_007173</name>
</gene>
<accession>A0ABR1V2N8</accession>
<dbReference type="GeneID" id="92091645"/>
<dbReference type="Proteomes" id="UP001480595">
    <property type="component" value="Unassembled WGS sequence"/>
</dbReference>
<dbReference type="EMBL" id="JAQQWL010000007">
    <property type="protein sequence ID" value="KAK8064535.1"/>
    <property type="molecule type" value="Genomic_DNA"/>
</dbReference>
<reference evidence="1 2" key="1">
    <citation type="submission" date="2023-01" db="EMBL/GenBank/DDBJ databases">
        <title>Analysis of 21 Apiospora genomes using comparative genomics revels a genus with tremendous synthesis potential of carbohydrate active enzymes and secondary metabolites.</title>
        <authorList>
            <person name="Sorensen T."/>
        </authorList>
    </citation>
    <scope>NUCLEOTIDE SEQUENCE [LARGE SCALE GENOMIC DNA]</scope>
    <source>
        <strain evidence="1 2">CBS 135458</strain>
    </source>
</reference>
<evidence type="ECO:0000313" key="2">
    <source>
        <dbReference type="Proteomes" id="UP001480595"/>
    </source>
</evidence>
<dbReference type="RefSeq" id="XP_066715524.1">
    <property type="nucleotide sequence ID" value="XM_066858582.1"/>
</dbReference>
<comment type="caution">
    <text evidence="1">The sequence shown here is derived from an EMBL/GenBank/DDBJ whole genome shotgun (WGS) entry which is preliminary data.</text>
</comment>
<evidence type="ECO:0000313" key="1">
    <source>
        <dbReference type="EMBL" id="KAK8064535.1"/>
    </source>
</evidence>
<keyword evidence="2" id="KW-1185">Reference proteome</keyword>
<sequence>MQGTKYVGIVALEEELHDCVDIHEGVVEGHEMHPRDQAVVVPLGVDRRHRWVSLVGLPTAWAGRFLGMGWGRIAGRAAVDEAEALLDGLCFGG</sequence>
<protein>
    <submittedName>
        <fullName evidence="1">Uncharacterized protein</fullName>
    </submittedName>
</protein>
<proteinExistence type="predicted"/>
<name>A0ABR1V2N8_9PEZI</name>
<organism evidence="1 2">
    <name type="scientific">Apiospora phragmitis</name>
    <dbReference type="NCBI Taxonomy" id="2905665"/>
    <lineage>
        <taxon>Eukaryota</taxon>
        <taxon>Fungi</taxon>
        <taxon>Dikarya</taxon>
        <taxon>Ascomycota</taxon>
        <taxon>Pezizomycotina</taxon>
        <taxon>Sordariomycetes</taxon>
        <taxon>Xylariomycetidae</taxon>
        <taxon>Amphisphaeriales</taxon>
        <taxon>Apiosporaceae</taxon>
        <taxon>Apiospora</taxon>
    </lineage>
</organism>